<dbReference type="EMBL" id="CAMGYJ010000009">
    <property type="protein sequence ID" value="CAI0519384.1"/>
    <property type="molecule type" value="Genomic_DNA"/>
</dbReference>
<accession>A0AAV0Q2L5</accession>
<reference evidence="1" key="1">
    <citation type="submission" date="2022-08" db="EMBL/GenBank/DDBJ databases">
        <authorList>
            <person name="Gutierrez-Valencia J."/>
        </authorList>
    </citation>
    <scope>NUCLEOTIDE SEQUENCE</scope>
</reference>
<proteinExistence type="predicted"/>
<sequence>MSPATRDILPHLFSRCPHRVLATKCLHRPRAASLDS</sequence>
<keyword evidence="2" id="KW-1185">Reference proteome</keyword>
<name>A0AAV0Q2L5_9ROSI</name>
<comment type="caution">
    <text evidence="1">The sequence shown here is derived from an EMBL/GenBank/DDBJ whole genome shotgun (WGS) entry which is preliminary data.</text>
</comment>
<dbReference type="AlphaFoldDB" id="A0AAV0Q2L5"/>
<evidence type="ECO:0000313" key="2">
    <source>
        <dbReference type="Proteomes" id="UP001154282"/>
    </source>
</evidence>
<evidence type="ECO:0000313" key="1">
    <source>
        <dbReference type="EMBL" id="CAI0519384.1"/>
    </source>
</evidence>
<protein>
    <submittedName>
        <fullName evidence="1">Uncharacterized protein</fullName>
    </submittedName>
</protein>
<organism evidence="1 2">
    <name type="scientific">Linum tenue</name>
    <dbReference type="NCBI Taxonomy" id="586396"/>
    <lineage>
        <taxon>Eukaryota</taxon>
        <taxon>Viridiplantae</taxon>
        <taxon>Streptophyta</taxon>
        <taxon>Embryophyta</taxon>
        <taxon>Tracheophyta</taxon>
        <taxon>Spermatophyta</taxon>
        <taxon>Magnoliopsida</taxon>
        <taxon>eudicotyledons</taxon>
        <taxon>Gunneridae</taxon>
        <taxon>Pentapetalae</taxon>
        <taxon>rosids</taxon>
        <taxon>fabids</taxon>
        <taxon>Malpighiales</taxon>
        <taxon>Linaceae</taxon>
        <taxon>Linum</taxon>
    </lineage>
</organism>
<dbReference type="Proteomes" id="UP001154282">
    <property type="component" value="Unassembled WGS sequence"/>
</dbReference>
<gene>
    <name evidence="1" type="ORF">LITE_LOCUS41194</name>
</gene>